<evidence type="ECO:0000313" key="3">
    <source>
        <dbReference type="Proteomes" id="UP000199634"/>
    </source>
</evidence>
<evidence type="ECO:0000256" key="1">
    <source>
        <dbReference type="SAM" id="SignalP"/>
    </source>
</evidence>
<dbReference type="RefSeq" id="WP_091095904.1">
    <property type="nucleotide sequence ID" value="NZ_FNXE01000004.1"/>
</dbReference>
<name>A0A1H6JQ05_9FLAO</name>
<feature type="signal peptide" evidence="1">
    <location>
        <begin position="1"/>
        <end position="18"/>
    </location>
</feature>
<keyword evidence="1" id="KW-0732">Signal</keyword>
<protein>
    <submittedName>
        <fullName evidence="2">Uncharacterized protein</fullName>
    </submittedName>
</protein>
<proteinExistence type="predicted"/>
<gene>
    <name evidence="2" type="ORF">SAMN02927937_00468</name>
</gene>
<keyword evidence="3" id="KW-1185">Reference proteome</keyword>
<dbReference type="OrthoDB" id="1339488at2"/>
<sequence length="192" mass="21981">MKNIVFLFFIVFSFTGFAQQSFQYKTNKQQTFNLRVGMHKTFHYVKMDKQDIVKNDLFEIDEKTQKLVIPENGFYEISASFNFNPSTSVIKFNRGGVNFGIVQISDNNEQYVAATRKSFDKDNQDMFSRIEVYPTIVYLQKGVAIAPAVNSGLIGNVLLGCVLGCEKKNKNCTSFSMNITLISEEDAYQKYF</sequence>
<dbReference type="Proteomes" id="UP000199634">
    <property type="component" value="Unassembled WGS sequence"/>
</dbReference>
<dbReference type="EMBL" id="FNXE01000004">
    <property type="protein sequence ID" value="SEH61274.1"/>
    <property type="molecule type" value="Genomic_DNA"/>
</dbReference>
<dbReference type="STRING" id="1159016.SAMN02927937_00468"/>
<accession>A0A1H6JQ05</accession>
<reference evidence="3" key="1">
    <citation type="submission" date="2016-10" db="EMBL/GenBank/DDBJ databases">
        <authorList>
            <person name="Varghese N."/>
            <person name="Submissions S."/>
        </authorList>
    </citation>
    <scope>NUCLEOTIDE SEQUENCE [LARGE SCALE GENOMIC DNA]</scope>
    <source>
        <strain evidence="3">CGMCC 1.10825</strain>
    </source>
</reference>
<organism evidence="2 3">
    <name type="scientific">Paenimyroides marinum</name>
    <dbReference type="NCBI Taxonomy" id="1159016"/>
    <lineage>
        <taxon>Bacteria</taxon>
        <taxon>Pseudomonadati</taxon>
        <taxon>Bacteroidota</taxon>
        <taxon>Flavobacteriia</taxon>
        <taxon>Flavobacteriales</taxon>
        <taxon>Flavobacteriaceae</taxon>
        <taxon>Paenimyroides</taxon>
    </lineage>
</organism>
<feature type="chain" id="PRO_5011645373" evidence="1">
    <location>
        <begin position="19"/>
        <end position="192"/>
    </location>
</feature>
<dbReference type="AlphaFoldDB" id="A0A1H6JQ05"/>
<evidence type="ECO:0000313" key="2">
    <source>
        <dbReference type="EMBL" id="SEH61274.1"/>
    </source>
</evidence>